<dbReference type="AlphaFoldDB" id="A0A380BAT8"/>
<sequence>MKKYLFCILLITGLLSCTSNPKDKPKTGGVIKYKITGKVDFNEGQQVYLQNHDNQLQQFQKTTIQNGIFELEGELASDGIYELIVRADKGEGIKPFKYVLPVFLENDCTYDFEVIRYKDKNIIQEAAIKTTSQASNDLFAFNKAVEGKQAELKQKINSLSNERNQLNELLLTLGPGQDAAYGRAVDRMHAAQAESRTLAALDPKIEASASFVVDPAHRASLMTPYLFRFITIREDNYAKYAAVLDSLEPVIQQHPLTLAAREKVDRVKDFYENMPAFPNITPRNVQGDSLHLSRFNKDKLLIVAVWSSKDRFSKMDIPELLRKESQLKALAVPVIYLSVEKQFEEWQKGSKTLGMGLNNYLLNVTDKDFIINNYNITQFPAYLWVNPATLKVVNLRGADPATPEFMTTLKKELQKM</sequence>
<dbReference type="InterPro" id="IPR025380">
    <property type="entry name" value="DUF4369"/>
</dbReference>
<organism evidence="3 4">
    <name type="scientific">Sphingobacterium spiritivorum</name>
    <name type="common">Flavobacterium spiritivorum</name>
    <dbReference type="NCBI Taxonomy" id="258"/>
    <lineage>
        <taxon>Bacteria</taxon>
        <taxon>Pseudomonadati</taxon>
        <taxon>Bacteroidota</taxon>
        <taxon>Sphingobacteriia</taxon>
        <taxon>Sphingobacteriales</taxon>
        <taxon>Sphingobacteriaceae</taxon>
        <taxon>Sphingobacterium</taxon>
    </lineage>
</organism>
<evidence type="ECO:0000256" key="1">
    <source>
        <dbReference type="SAM" id="Coils"/>
    </source>
</evidence>
<feature type="domain" description="DUF4369" evidence="2">
    <location>
        <begin position="33"/>
        <end position="110"/>
    </location>
</feature>
<dbReference type="PROSITE" id="PS51257">
    <property type="entry name" value="PROKAR_LIPOPROTEIN"/>
    <property type="match status" value="1"/>
</dbReference>
<accession>A0A380BAT8</accession>
<feature type="coiled-coil region" evidence="1">
    <location>
        <begin position="142"/>
        <end position="169"/>
    </location>
</feature>
<dbReference type="Pfam" id="PF14289">
    <property type="entry name" value="DUF4369"/>
    <property type="match status" value="1"/>
</dbReference>
<gene>
    <name evidence="3" type="ORF">NCTC11388_00554</name>
</gene>
<evidence type="ECO:0000259" key="2">
    <source>
        <dbReference type="Pfam" id="PF14289"/>
    </source>
</evidence>
<dbReference type="EMBL" id="UGYW01000001">
    <property type="protein sequence ID" value="SUI98166.1"/>
    <property type="molecule type" value="Genomic_DNA"/>
</dbReference>
<dbReference type="SUPFAM" id="SSF52833">
    <property type="entry name" value="Thioredoxin-like"/>
    <property type="match status" value="1"/>
</dbReference>
<protein>
    <recommendedName>
        <fullName evidence="2">DUF4369 domain-containing protein</fullName>
    </recommendedName>
</protein>
<name>A0A380BAT8_SPHSI</name>
<dbReference type="Gene3D" id="3.40.30.10">
    <property type="entry name" value="Glutaredoxin"/>
    <property type="match status" value="1"/>
</dbReference>
<evidence type="ECO:0000313" key="4">
    <source>
        <dbReference type="Proteomes" id="UP000254893"/>
    </source>
</evidence>
<proteinExistence type="predicted"/>
<dbReference type="Proteomes" id="UP000254893">
    <property type="component" value="Unassembled WGS sequence"/>
</dbReference>
<dbReference type="InterPro" id="IPR036249">
    <property type="entry name" value="Thioredoxin-like_sf"/>
</dbReference>
<reference evidence="3 4" key="1">
    <citation type="submission" date="2018-06" db="EMBL/GenBank/DDBJ databases">
        <authorList>
            <consortium name="Pathogen Informatics"/>
            <person name="Doyle S."/>
        </authorList>
    </citation>
    <scope>NUCLEOTIDE SEQUENCE [LARGE SCALE GENOMIC DNA]</scope>
    <source>
        <strain evidence="3 4">NCTC11388</strain>
    </source>
</reference>
<evidence type="ECO:0000313" key="3">
    <source>
        <dbReference type="EMBL" id="SUI98166.1"/>
    </source>
</evidence>
<dbReference type="RefSeq" id="WP_115168992.1">
    <property type="nucleotide sequence ID" value="NZ_UGYW01000001.1"/>
</dbReference>
<keyword evidence="1" id="KW-0175">Coiled coil</keyword>